<sequence>MNKQVRSAEDYAMQYKDTWQRMKDDLIGHQANINTLSEKERALSESRGSKAEVDRILHEIKLAQKAMYGASSVYFIKLREIIDAVTRDGQEEHFWTCVTKFQLEYVS</sequence>
<dbReference type="RefSeq" id="WP_160802027.1">
    <property type="nucleotide sequence ID" value="NZ_WUUL01000008.1"/>
</dbReference>
<protein>
    <submittedName>
        <fullName evidence="1">Uncharacterized protein</fullName>
    </submittedName>
</protein>
<evidence type="ECO:0000313" key="2">
    <source>
        <dbReference type="Proteomes" id="UP000430692"/>
    </source>
</evidence>
<gene>
    <name evidence="1" type="ORF">GSM42_13350</name>
</gene>
<dbReference type="EMBL" id="WUUL01000008">
    <property type="protein sequence ID" value="MXQ54683.1"/>
    <property type="molecule type" value="Genomic_DNA"/>
</dbReference>
<reference evidence="1 2" key="1">
    <citation type="submission" date="2019-12" db="EMBL/GenBank/DDBJ databases">
        <title>Whole-genome analyses of novel actinobacteria.</title>
        <authorList>
            <person name="Sahin N."/>
            <person name="Saygin H."/>
        </authorList>
    </citation>
    <scope>NUCLEOTIDE SEQUENCE [LARGE SCALE GENOMIC DNA]</scope>
    <source>
        <strain evidence="1 2">KC615</strain>
    </source>
</reference>
<accession>A0A6I4VUK8</accession>
<comment type="caution">
    <text evidence="1">The sequence shown here is derived from an EMBL/GenBank/DDBJ whole genome shotgun (WGS) entry which is preliminary data.</text>
</comment>
<evidence type="ECO:0000313" key="1">
    <source>
        <dbReference type="EMBL" id="MXQ54683.1"/>
    </source>
</evidence>
<keyword evidence="2" id="KW-1185">Reference proteome</keyword>
<organism evidence="1 2">
    <name type="scientific">Shimazuella alba</name>
    <dbReference type="NCBI Taxonomy" id="2690964"/>
    <lineage>
        <taxon>Bacteria</taxon>
        <taxon>Bacillati</taxon>
        <taxon>Bacillota</taxon>
        <taxon>Bacilli</taxon>
        <taxon>Bacillales</taxon>
        <taxon>Thermoactinomycetaceae</taxon>
        <taxon>Shimazuella</taxon>
    </lineage>
</organism>
<name>A0A6I4VUK8_9BACL</name>
<dbReference type="AlphaFoldDB" id="A0A6I4VUK8"/>
<proteinExistence type="predicted"/>
<dbReference type="Proteomes" id="UP000430692">
    <property type="component" value="Unassembled WGS sequence"/>
</dbReference>